<dbReference type="RefSeq" id="WP_153725633.1">
    <property type="nucleotide sequence ID" value="NZ_CP045875.1"/>
</dbReference>
<keyword evidence="3" id="KW-1185">Reference proteome</keyword>
<reference evidence="3" key="1">
    <citation type="submission" date="2019-11" db="EMBL/GenBank/DDBJ databases">
        <title>Genome sequence of Heliorestis convoluta strain HH, an alkaliphilic and minimalistic phototrophic bacterium from a soda lake in Egypt.</title>
        <authorList>
            <person name="Dewey E.D."/>
            <person name="Stokes L.M."/>
            <person name="Burchell B.M."/>
            <person name="Shaffer K.N."/>
            <person name="Huntington A.M."/>
            <person name="Baker J.M."/>
            <person name="Nadendla S."/>
            <person name="Giglio M.G."/>
            <person name="Touchman J.W."/>
            <person name="Blankenship R.E."/>
            <person name="Madigan M.T."/>
            <person name="Sattley W.M."/>
        </authorList>
    </citation>
    <scope>NUCLEOTIDE SEQUENCE [LARGE SCALE GENOMIC DNA]</scope>
    <source>
        <strain evidence="3">HH</strain>
    </source>
</reference>
<evidence type="ECO:0000256" key="1">
    <source>
        <dbReference type="SAM" id="Coils"/>
    </source>
</evidence>
<accession>A0A5Q2N885</accession>
<evidence type="ECO:0000313" key="2">
    <source>
        <dbReference type="EMBL" id="QGG48460.1"/>
    </source>
</evidence>
<organism evidence="2 3">
    <name type="scientific">Heliorestis convoluta</name>
    <dbReference type="NCBI Taxonomy" id="356322"/>
    <lineage>
        <taxon>Bacteria</taxon>
        <taxon>Bacillati</taxon>
        <taxon>Bacillota</taxon>
        <taxon>Clostridia</taxon>
        <taxon>Eubacteriales</taxon>
        <taxon>Heliobacteriaceae</taxon>
        <taxon>Heliorestis</taxon>
    </lineage>
</organism>
<keyword evidence="1" id="KW-0175">Coiled coil</keyword>
<feature type="coiled-coil region" evidence="1">
    <location>
        <begin position="38"/>
        <end position="79"/>
    </location>
</feature>
<proteinExistence type="predicted"/>
<evidence type="ECO:0000313" key="3">
    <source>
        <dbReference type="Proteomes" id="UP000366051"/>
    </source>
</evidence>
<dbReference type="Proteomes" id="UP000366051">
    <property type="component" value="Chromosome"/>
</dbReference>
<sequence>MCTTETYSGELQLILKQLRGRNHRLFHDTEEVAQYFQSRRNEEELAQLLHQMADKLQEAEKIALRAIALLEEKEATERERVTPTITRFP</sequence>
<dbReference type="AlphaFoldDB" id="A0A5Q2N885"/>
<protein>
    <submittedName>
        <fullName evidence="2">Uncharacterized protein</fullName>
    </submittedName>
</protein>
<name>A0A5Q2N885_9FIRM</name>
<dbReference type="KEGG" id="hcv:FTV88_2362"/>
<dbReference type="OrthoDB" id="2084773at2"/>
<dbReference type="EMBL" id="CP045875">
    <property type="protein sequence ID" value="QGG48460.1"/>
    <property type="molecule type" value="Genomic_DNA"/>
</dbReference>
<gene>
    <name evidence="2" type="ORF">FTV88_2362</name>
</gene>